<evidence type="ECO:0000313" key="2">
    <source>
        <dbReference type="Proteomes" id="UP001458880"/>
    </source>
</evidence>
<dbReference type="InterPro" id="IPR036691">
    <property type="entry name" value="Endo/exonu/phosph_ase_sf"/>
</dbReference>
<evidence type="ECO:0008006" key="3">
    <source>
        <dbReference type="Google" id="ProtNLM"/>
    </source>
</evidence>
<dbReference type="Gene3D" id="3.60.10.10">
    <property type="entry name" value="Endonuclease/exonuclease/phosphatase"/>
    <property type="match status" value="1"/>
</dbReference>
<comment type="caution">
    <text evidence="1">The sequence shown here is derived from an EMBL/GenBank/DDBJ whole genome shotgun (WGS) entry which is preliminary data.</text>
</comment>
<dbReference type="AlphaFoldDB" id="A0AAW1IBT4"/>
<evidence type="ECO:0000313" key="1">
    <source>
        <dbReference type="EMBL" id="KAK9686611.1"/>
    </source>
</evidence>
<name>A0AAW1IBT4_POPJA</name>
<accession>A0AAW1IBT4</accession>
<reference evidence="1 2" key="1">
    <citation type="journal article" date="2024" name="BMC Genomics">
        <title>De novo assembly and annotation of Popillia japonica's genome with initial clues to its potential as an invasive pest.</title>
        <authorList>
            <person name="Cucini C."/>
            <person name="Boschi S."/>
            <person name="Funari R."/>
            <person name="Cardaioli E."/>
            <person name="Iannotti N."/>
            <person name="Marturano G."/>
            <person name="Paoli F."/>
            <person name="Bruttini M."/>
            <person name="Carapelli A."/>
            <person name="Frati F."/>
            <person name="Nardi F."/>
        </authorList>
    </citation>
    <scope>NUCLEOTIDE SEQUENCE [LARGE SCALE GENOMIC DNA]</scope>
    <source>
        <strain evidence="1">DMR45628</strain>
    </source>
</reference>
<dbReference type="Proteomes" id="UP001458880">
    <property type="component" value="Unassembled WGS sequence"/>
</dbReference>
<protein>
    <recommendedName>
        <fullName evidence="3">Endonuclease/exonuclease/phosphatase domain-containing protein</fullName>
    </recommendedName>
</protein>
<keyword evidence="2" id="KW-1185">Reference proteome</keyword>
<sequence length="262" mass="30290">MTARPKVSPVIPNIKLAILNIFSWPLTNGSVSGAKGCSVIDYVVVGDNVWARVDEFKVRDMSGSDHFPLECVFEGVTVFLRKEVSCEVRYRENLGTVRFGEVVSIEQLLECVRKAVCKKERRDGVKTRWFDAECMIAKRGLREVVSRCRLSQISRMQLLQEQGRYERTVDRKKNEWEEREKEQGRYERTVDRKKNEWEEREIEKIRGIIAESEQWDLVKRVKGPRRNGAVGIRVKRVKGPRRNGAVGITMNGRSISESCLNE</sequence>
<dbReference type="EMBL" id="JASPKY010000695">
    <property type="protein sequence ID" value="KAK9686611.1"/>
    <property type="molecule type" value="Genomic_DNA"/>
</dbReference>
<organism evidence="1 2">
    <name type="scientific">Popillia japonica</name>
    <name type="common">Japanese beetle</name>
    <dbReference type="NCBI Taxonomy" id="7064"/>
    <lineage>
        <taxon>Eukaryota</taxon>
        <taxon>Metazoa</taxon>
        <taxon>Ecdysozoa</taxon>
        <taxon>Arthropoda</taxon>
        <taxon>Hexapoda</taxon>
        <taxon>Insecta</taxon>
        <taxon>Pterygota</taxon>
        <taxon>Neoptera</taxon>
        <taxon>Endopterygota</taxon>
        <taxon>Coleoptera</taxon>
        <taxon>Polyphaga</taxon>
        <taxon>Scarabaeiformia</taxon>
        <taxon>Scarabaeidae</taxon>
        <taxon>Rutelinae</taxon>
        <taxon>Popillia</taxon>
    </lineage>
</organism>
<proteinExistence type="predicted"/>
<gene>
    <name evidence="1" type="ORF">QE152_g37060</name>
</gene>